<dbReference type="CDD" id="cd01127">
    <property type="entry name" value="TrwB_TraG_TraD_VirD4"/>
    <property type="match status" value="1"/>
</dbReference>
<dbReference type="Proteomes" id="UP000179279">
    <property type="component" value="Unassembled WGS sequence"/>
</dbReference>
<dbReference type="SUPFAM" id="SSF52540">
    <property type="entry name" value="P-loop containing nucleoside triphosphate hydrolases"/>
    <property type="match status" value="1"/>
</dbReference>
<evidence type="ECO:0000313" key="5">
    <source>
        <dbReference type="Proteomes" id="UP000179279"/>
    </source>
</evidence>
<feature type="domain" description="Type IV secretion system coupling protein TraD DNA-binding" evidence="2">
    <location>
        <begin position="393"/>
        <end position="690"/>
    </location>
</feature>
<accession>A0A1G1WS93</accession>
<dbReference type="Gene3D" id="3.40.50.300">
    <property type="entry name" value="P-loop containing nucleotide triphosphate hydrolases"/>
    <property type="match status" value="2"/>
</dbReference>
<sequence>MPYIIIIAIILFVSFVLAWRAAKRIEGGPGTEISSGVLLSISLPRENEKLPVAAEQMFASLHGLLTFSPEIQEHLSLEIASSVDGIRFYVFTPRKYKNFVQSQIYAQYPDAEIHEAIDYTKSIPSGSFVSSVEVDLSRDFILPIKTFRDFEVDPLSAITSALEDVDPDEQLWLQILTRPVEDFWQDRGHEYVKMVREGISPVTLNPEDIIIDVGKNILSLGGNVVTHIMRGPQPLPEIRGGSPIVRLSAGQELTLKMVENKLSKIGFETKIRLVSMAGNRERAEDLLSGLVSSFKQYSTADANSFIPDPESPSPDVLVKDYQARSFTEKEAGHYILTTEELASIFHMPNLSVETPSIAWTGAKKGEPPLNLTASGTTIIGEVVFRDHKTRFGIKKSDRRKHMYIIGKTGTGKSTLLKNMIIQDMRVGEGVAVLDPHGQLIDELLDYVPETRVNDVILFNPADSDHPVSLNMLEMVDPKQRTLMGDSLVDVFKKYFAESWGPRLEYILKNCILTLLEVPNTSLLSIPRLLTDRDYRKYIVNLINDPQMKAYWNNEYARMEGNERLITEAISPIQNKVGQFLNSELIRNVVGQPKSTIKLDEIINTGKIFFVNLASGRIGANNTALLGAMIVSQLQFAAMRRVDIPENQRRDFFLYADEFQNFATESFAVVLSEARKYRLDLTITHQYIEQMPRPVQDAVFGNVGTLICFTVGASDARFLEREFTPVFLENDLINLGRYEMYLKLQIDDTQSNPFSARSLPPIEMPTTNVKEIAITISRNKYGRLVERVEKMVKKWTETKFRPGQPPQPPEWAIKEEQKTMVEVPIEGQDKEEPEPATVSGVVTQMQNQSVQLPPRPFVKENIPGLADRSLEEPPSLGVPTGGVDQAEEVEIFKFPQVQSGQNLNEESKEKTEINVKKSEDRAENQNLKDYQGTGKENTKV</sequence>
<dbReference type="InterPro" id="IPR058441">
    <property type="entry name" value="DUF8128"/>
</dbReference>
<dbReference type="AlphaFoldDB" id="A0A1G1WS93"/>
<dbReference type="EMBL" id="MHDA01000049">
    <property type="protein sequence ID" value="OGY30554.1"/>
    <property type="molecule type" value="Genomic_DNA"/>
</dbReference>
<proteinExistence type="predicted"/>
<dbReference type="InterPro" id="IPR051162">
    <property type="entry name" value="T4SS_component"/>
</dbReference>
<evidence type="ECO:0000259" key="2">
    <source>
        <dbReference type="Pfam" id="PF10412"/>
    </source>
</evidence>
<comment type="caution">
    <text evidence="4">The sequence shown here is derived from an EMBL/GenBank/DDBJ whole genome shotgun (WGS) entry which is preliminary data.</text>
</comment>
<dbReference type="PANTHER" id="PTHR30121">
    <property type="entry name" value="UNCHARACTERIZED PROTEIN YJGR-RELATED"/>
    <property type="match status" value="1"/>
</dbReference>
<feature type="compositionally biased region" description="Basic and acidic residues" evidence="1">
    <location>
        <begin position="904"/>
        <end position="922"/>
    </location>
</feature>
<evidence type="ECO:0000256" key="1">
    <source>
        <dbReference type="SAM" id="MobiDB-lite"/>
    </source>
</evidence>
<dbReference type="InterPro" id="IPR019476">
    <property type="entry name" value="T4SS_TraD_DNA-bd"/>
</dbReference>
<evidence type="ECO:0000313" key="4">
    <source>
        <dbReference type="EMBL" id="OGY30554.1"/>
    </source>
</evidence>
<protein>
    <submittedName>
        <fullName evidence="4">Uncharacterized protein</fullName>
    </submittedName>
</protein>
<feature type="region of interest" description="Disordered" evidence="1">
    <location>
        <begin position="893"/>
        <end position="939"/>
    </location>
</feature>
<organism evidence="4 5">
    <name type="scientific">Candidatus Woykebacteria bacterium RIFCSPLOWO2_01_FULL_41_12</name>
    <dbReference type="NCBI Taxonomy" id="1802604"/>
    <lineage>
        <taxon>Bacteria</taxon>
        <taxon>Candidatus Woykeibacteriota</taxon>
    </lineage>
</organism>
<reference evidence="4 5" key="1">
    <citation type="journal article" date="2016" name="Nat. Commun.">
        <title>Thousands of microbial genomes shed light on interconnected biogeochemical processes in an aquifer system.</title>
        <authorList>
            <person name="Anantharaman K."/>
            <person name="Brown C.T."/>
            <person name="Hug L.A."/>
            <person name="Sharon I."/>
            <person name="Castelle C.J."/>
            <person name="Probst A.J."/>
            <person name="Thomas B.C."/>
            <person name="Singh A."/>
            <person name="Wilkins M.J."/>
            <person name="Karaoz U."/>
            <person name="Brodie E.L."/>
            <person name="Williams K.H."/>
            <person name="Hubbard S.S."/>
            <person name="Banfield J.F."/>
        </authorList>
    </citation>
    <scope>NUCLEOTIDE SEQUENCE [LARGE SCALE GENOMIC DNA]</scope>
</reference>
<dbReference type="InterPro" id="IPR027417">
    <property type="entry name" value="P-loop_NTPase"/>
</dbReference>
<evidence type="ECO:0000259" key="3">
    <source>
        <dbReference type="Pfam" id="PF26449"/>
    </source>
</evidence>
<dbReference type="Pfam" id="PF26449">
    <property type="entry name" value="DUF8128"/>
    <property type="match status" value="1"/>
</dbReference>
<name>A0A1G1WS93_9BACT</name>
<dbReference type="PANTHER" id="PTHR30121:SF11">
    <property type="entry name" value="AAA+ ATPASE DOMAIN-CONTAINING PROTEIN"/>
    <property type="match status" value="1"/>
</dbReference>
<gene>
    <name evidence="4" type="ORF">A3A57_00370</name>
</gene>
<dbReference type="Pfam" id="PF10412">
    <property type="entry name" value="TrwB_AAD_bind"/>
    <property type="match status" value="1"/>
</dbReference>
<feature type="domain" description="DUF8128" evidence="3">
    <location>
        <begin position="43"/>
        <end position="360"/>
    </location>
</feature>